<dbReference type="CDD" id="cd04881">
    <property type="entry name" value="ACT_HSDH-Hom"/>
    <property type="match status" value="1"/>
</dbReference>
<evidence type="ECO:0000256" key="8">
    <source>
        <dbReference type="ARBA" id="ARBA00022857"/>
    </source>
</evidence>
<dbReference type="EMBL" id="MLJW01003290">
    <property type="protein sequence ID" value="OIQ72391.1"/>
    <property type="molecule type" value="Genomic_DNA"/>
</dbReference>
<dbReference type="AlphaFoldDB" id="A0A1J5PX49"/>
<comment type="pathway">
    <text evidence="1">Amino-acid biosynthesis; L-threonine biosynthesis; L-threonine from L-aspartate: step 3/5.</text>
</comment>
<dbReference type="InterPro" id="IPR036291">
    <property type="entry name" value="NAD(P)-bd_dom_sf"/>
</dbReference>
<dbReference type="InterPro" id="IPR019811">
    <property type="entry name" value="HDH_CS"/>
</dbReference>
<dbReference type="GO" id="GO:0009088">
    <property type="term" value="P:threonine biosynthetic process"/>
    <property type="evidence" value="ECO:0007669"/>
    <property type="project" value="UniProtKB-UniPathway"/>
</dbReference>
<dbReference type="SUPFAM" id="SSF55347">
    <property type="entry name" value="Glyceraldehyde-3-phosphate dehydrogenase-like, C-terminal domain"/>
    <property type="match status" value="1"/>
</dbReference>
<protein>
    <recommendedName>
        <fullName evidence="5">Homoserine dehydrogenase</fullName>
        <ecNumber evidence="4">1.1.1.3</ecNumber>
    </recommendedName>
</protein>
<dbReference type="SUPFAM" id="SSF51735">
    <property type="entry name" value="NAD(P)-binding Rossmann-fold domains"/>
    <property type="match status" value="1"/>
</dbReference>
<dbReference type="PIRSF" id="PIRSF000098">
    <property type="entry name" value="Homoser_dehydrog"/>
    <property type="match status" value="1"/>
</dbReference>
<dbReference type="UniPathway" id="UPA00051">
    <property type="reaction ID" value="UER00465"/>
</dbReference>
<dbReference type="Gene3D" id="3.30.360.10">
    <property type="entry name" value="Dihydrodipicolinate Reductase, domain 2"/>
    <property type="match status" value="1"/>
</dbReference>
<comment type="pathway">
    <text evidence="2">Amino-acid biosynthesis; L-methionine biosynthesis via de novo pathway; L-homoserine from L-aspartate: step 3/3.</text>
</comment>
<evidence type="ECO:0000256" key="9">
    <source>
        <dbReference type="ARBA" id="ARBA00023002"/>
    </source>
</evidence>
<dbReference type="SUPFAM" id="SSF55021">
    <property type="entry name" value="ACT-like"/>
    <property type="match status" value="1"/>
</dbReference>
<dbReference type="InterPro" id="IPR005106">
    <property type="entry name" value="Asp/hSer_DH_NAD-bd"/>
</dbReference>
<dbReference type="GO" id="GO:0009086">
    <property type="term" value="P:methionine biosynthetic process"/>
    <property type="evidence" value="ECO:0007669"/>
    <property type="project" value="UniProtKB-KW"/>
</dbReference>
<sequence length="455" mass="48092">MKPIQVGLLGIGVVGCGTFNVLQRNQEEIQRRAGRGIRITMVADLDVARAKNLVGADVQVVSDARAVIANPDIDIIIELIGGYGIAKTLVLEAIAAGKHVVTANKALLAVHGTEIFAAASAKGVMVAFEAAVAGGIPIIKALREGLTANRIQWIAGIINGTTNFILSEMRDKGLDFAVVLKEAQRLGYAEADPTFDIEGVDAAHKATLMSAIAFGVPVQFDKAYIEGIARLGAADIRYAEQLGYRIKLLGITKRRAGDAAQGTTDGIELRVHPCLIPAKRLIANVEGAMNAVVVQGDAVGTTLYYGKGAGSEPTASAVIADLVDITRLHTADAAHRVPHLAFQPDSMSDLPVLPMGEVVTSYYLRLRVADETGVLARVTGILAEAGISIDAVLQREADEIGREVSADGQALVPQTDVIILTHDCVEARMNAAIGQMQALPTVLEPITRIRKEELA</sequence>
<dbReference type="InterPro" id="IPR016204">
    <property type="entry name" value="HDH"/>
</dbReference>
<dbReference type="PROSITE" id="PS01042">
    <property type="entry name" value="HOMOSER_DHGENASE"/>
    <property type="match status" value="1"/>
</dbReference>
<comment type="similarity">
    <text evidence="3">Belongs to the homoserine dehydrogenase family.</text>
</comment>
<evidence type="ECO:0000256" key="7">
    <source>
        <dbReference type="ARBA" id="ARBA00022697"/>
    </source>
</evidence>
<name>A0A1J5PX49_9ZZZZ</name>
<evidence type="ECO:0000259" key="11">
    <source>
        <dbReference type="PROSITE" id="PS51671"/>
    </source>
</evidence>
<keyword evidence="6" id="KW-0028">Amino-acid biosynthesis</keyword>
<dbReference type="Gene3D" id="3.30.70.260">
    <property type="match status" value="1"/>
</dbReference>
<evidence type="ECO:0000256" key="5">
    <source>
        <dbReference type="ARBA" id="ARBA00013376"/>
    </source>
</evidence>
<dbReference type="PROSITE" id="PS51671">
    <property type="entry name" value="ACT"/>
    <property type="match status" value="1"/>
</dbReference>
<dbReference type="Pfam" id="PF00742">
    <property type="entry name" value="Homoserine_dh"/>
    <property type="match status" value="1"/>
</dbReference>
<dbReference type="Pfam" id="PF03447">
    <property type="entry name" value="NAD_binding_3"/>
    <property type="match status" value="1"/>
</dbReference>
<dbReference type="GO" id="GO:0004412">
    <property type="term" value="F:homoserine dehydrogenase activity"/>
    <property type="evidence" value="ECO:0007669"/>
    <property type="project" value="UniProtKB-EC"/>
</dbReference>
<gene>
    <name evidence="12" type="primary">hom_15</name>
    <name evidence="12" type="ORF">GALL_459850</name>
</gene>
<dbReference type="UniPathway" id="UPA00050">
    <property type="reaction ID" value="UER00063"/>
</dbReference>
<accession>A0A1J5PX49</accession>
<dbReference type="EC" id="1.1.1.3" evidence="4"/>
<proteinExistence type="inferred from homology"/>
<dbReference type="InterPro" id="IPR045865">
    <property type="entry name" value="ACT-like_dom_sf"/>
</dbReference>
<feature type="domain" description="ACT" evidence="11">
    <location>
        <begin position="363"/>
        <end position="450"/>
    </location>
</feature>
<evidence type="ECO:0000256" key="10">
    <source>
        <dbReference type="ARBA" id="ARBA00023167"/>
    </source>
</evidence>
<evidence type="ECO:0000256" key="1">
    <source>
        <dbReference type="ARBA" id="ARBA00005056"/>
    </source>
</evidence>
<reference evidence="12" key="1">
    <citation type="submission" date="2016-10" db="EMBL/GenBank/DDBJ databases">
        <title>Sequence of Gallionella enrichment culture.</title>
        <authorList>
            <person name="Poehlein A."/>
            <person name="Muehling M."/>
            <person name="Daniel R."/>
        </authorList>
    </citation>
    <scope>NUCLEOTIDE SEQUENCE</scope>
</reference>
<organism evidence="12">
    <name type="scientific">mine drainage metagenome</name>
    <dbReference type="NCBI Taxonomy" id="410659"/>
    <lineage>
        <taxon>unclassified sequences</taxon>
        <taxon>metagenomes</taxon>
        <taxon>ecological metagenomes</taxon>
    </lineage>
</organism>
<dbReference type="PROSITE" id="PS51257">
    <property type="entry name" value="PROKAR_LIPOPROTEIN"/>
    <property type="match status" value="1"/>
</dbReference>
<keyword evidence="7" id="KW-0791">Threonine biosynthesis</keyword>
<dbReference type="PANTHER" id="PTHR43331">
    <property type="entry name" value="HOMOSERINE DEHYDROGENASE"/>
    <property type="match status" value="1"/>
</dbReference>
<dbReference type="GO" id="GO:0050661">
    <property type="term" value="F:NADP binding"/>
    <property type="evidence" value="ECO:0007669"/>
    <property type="project" value="InterPro"/>
</dbReference>
<evidence type="ECO:0000256" key="2">
    <source>
        <dbReference type="ARBA" id="ARBA00005062"/>
    </source>
</evidence>
<dbReference type="NCBIfam" id="NF004976">
    <property type="entry name" value="PRK06349.1"/>
    <property type="match status" value="1"/>
</dbReference>
<evidence type="ECO:0000256" key="4">
    <source>
        <dbReference type="ARBA" id="ARBA00013213"/>
    </source>
</evidence>
<evidence type="ECO:0000256" key="6">
    <source>
        <dbReference type="ARBA" id="ARBA00022605"/>
    </source>
</evidence>
<evidence type="ECO:0000256" key="3">
    <source>
        <dbReference type="ARBA" id="ARBA00006753"/>
    </source>
</evidence>
<keyword evidence="9 12" id="KW-0560">Oxidoreductase</keyword>
<comment type="caution">
    <text evidence="12">The sequence shown here is derived from an EMBL/GenBank/DDBJ whole genome shotgun (WGS) entry which is preliminary data.</text>
</comment>
<dbReference type="Gene3D" id="3.40.50.720">
    <property type="entry name" value="NAD(P)-binding Rossmann-like Domain"/>
    <property type="match status" value="1"/>
</dbReference>
<keyword evidence="10" id="KW-0486">Methionine biosynthesis</keyword>
<dbReference type="InterPro" id="IPR001342">
    <property type="entry name" value="HDH_cat"/>
</dbReference>
<dbReference type="InterPro" id="IPR002912">
    <property type="entry name" value="ACT_dom"/>
</dbReference>
<keyword evidence="8" id="KW-0521">NADP</keyword>
<dbReference type="Pfam" id="PF01842">
    <property type="entry name" value="ACT"/>
    <property type="match status" value="1"/>
</dbReference>
<dbReference type="FunFam" id="3.30.360.10:FF:000005">
    <property type="entry name" value="Homoserine dehydrogenase"/>
    <property type="match status" value="1"/>
</dbReference>
<evidence type="ECO:0000313" key="12">
    <source>
        <dbReference type="EMBL" id="OIQ72391.1"/>
    </source>
</evidence>
<dbReference type="PANTHER" id="PTHR43331:SF1">
    <property type="entry name" value="HOMOSERINE DEHYDROGENASE"/>
    <property type="match status" value="1"/>
</dbReference>